<comment type="subcellular location">
    <subcellularLocation>
        <location evidence="2">Cytoplasm</location>
        <location evidence="2">Cytoskeleton</location>
        <location evidence="2">Microtubule organizing center</location>
        <location evidence="2">Spindle pole body</location>
    </subcellularLocation>
</comment>
<name>A0A9P7ZB28_9HELO</name>
<keyword evidence="7" id="KW-0206">Cytoskeleton</keyword>
<proteinExistence type="inferred from homology"/>
<dbReference type="GO" id="GO:0000931">
    <property type="term" value="C:gamma-tubulin ring complex"/>
    <property type="evidence" value="ECO:0007669"/>
    <property type="project" value="InterPro"/>
</dbReference>
<dbReference type="Proteomes" id="UP000887226">
    <property type="component" value="Unassembled WGS sequence"/>
</dbReference>
<evidence type="ECO:0000256" key="1">
    <source>
        <dbReference type="ARBA" id="ARBA00003060"/>
    </source>
</evidence>
<comment type="caution">
    <text evidence="9">The sequence shown here is derived from an EMBL/GenBank/DDBJ whole genome shotgun (WGS) entry which is preliminary data.</text>
</comment>
<dbReference type="GO" id="GO:0051415">
    <property type="term" value="P:microtubule nucleation by interphase microtubule organizing center"/>
    <property type="evidence" value="ECO:0007669"/>
    <property type="project" value="TreeGrafter"/>
</dbReference>
<gene>
    <name evidence="9" type="ORF">BJ878DRAFT_3968</name>
</gene>
<dbReference type="OrthoDB" id="48571at2759"/>
<evidence type="ECO:0000256" key="3">
    <source>
        <dbReference type="ARBA" id="ARBA00011015"/>
    </source>
</evidence>
<comment type="function">
    <text evidence="1">Required for gamma-tubulin complex recruitment to the microtubule organizing center (MTOC).</text>
</comment>
<reference evidence="9" key="1">
    <citation type="journal article" date="2021" name="IMA Fungus">
        <title>Genomic characterization of three marine fungi, including Emericellopsis atlantica sp. nov. with signatures of a generalist lifestyle and marine biomass degradation.</title>
        <authorList>
            <person name="Hagestad O.C."/>
            <person name="Hou L."/>
            <person name="Andersen J.H."/>
            <person name="Hansen E.H."/>
            <person name="Altermark B."/>
            <person name="Li C."/>
            <person name="Kuhnert E."/>
            <person name="Cox R.J."/>
            <person name="Crous P.W."/>
            <person name="Spatafora J.W."/>
            <person name="Lail K."/>
            <person name="Amirebrahimi M."/>
            <person name="Lipzen A."/>
            <person name="Pangilinan J."/>
            <person name="Andreopoulos W."/>
            <person name="Hayes R.D."/>
            <person name="Ng V."/>
            <person name="Grigoriev I.V."/>
            <person name="Jackson S.A."/>
            <person name="Sutton T.D.S."/>
            <person name="Dobson A.D.W."/>
            <person name="Rama T."/>
        </authorList>
    </citation>
    <scope>NUCLEOTIDE SEQUENCE</scope>
    <source>
        <strain evidence="9">TRa3180A</strain>
    </source>
</reference>
<dbReference type="GO" id="GO:0090307">
    <property type="term" value="P:mitotic spindle assembly"/>
    <property type="evidence" value="ECO:0007669"/>
    <property type="project" value="TreeGrafter"/>
</dbReference>
<comment type="subunit">
    <text evidence="4">Part of the gamma-tubulin complex.</text>
</comment>
<evidence type="ECO:0000256" key="5">
    <source>
        <dbReference type="ARBA" id="ARBA00016992"/>
    </source>
</evidence>
<dbReference type="GO" id="GO:0033566">
    <property type="term" value="P:gamma-tubulin complex localization"/>
    <property type="evidence" value="ECO:0007669"/>
    <property type="project" value="InterPro"/>
</dbReference>
<evidence type="ECO:0000313" key="9">
    <source>
        <dbReference type="EMBL" id="KAG9248572.1"/>
    </source>
</evidence>
<accession>A0A9P7ZB28</accession>
<dbReference type="PANTHER" id="PTHR28520:SF2">
    <property type="entry name" value="MITOTIC-SPINDLE ORGANIZING PROTEIN 1"/>
    <property type="match status" value="1"/>
</dbReference>
<organism evidence="9 10">
    <name type="scientific">Calycina marina</name>
    <dbReference type="NCBI Taxonomy" id="1763456"/>
    <lineage>
        <taxon>Eukaryota</taxon>
        <taxon>Fungi</taxon>
        <taxon>Dikarya</taxon>
        <taxon>Ascomycota</taxon>
        <taxon>Pezizomycotina</taxon>
        <taxon>Leotiomycetes</taxon>
        <taxon>Helotiales</taxon>
        <taxon>Pezizellaceae</taxon>
        <taxon>Calycina</taxon>
    </lineage>
</organism>
<keyword evidence="6" id="KW-0963">Cytoplasm</keyword>
<dbReference type="GO" id="GO:0044732">
    <property type="term" value="C:mitotic spindle pole body"/>
    <property type="evidence" value="ECO:0007669"/>
    <property type="project" value="TreeGrafter"/>
</dbReference>
<dbReference type="PANTHER" id="PTHR28520">
    <property type="entry name" value="MITOTIC-SPINDLE ORGANIZING PROTEIN 1"/>
    <property type="match status" value="1"/>
</dbReference>
<dbReference type="Pfam" id="PF12554">
    <property type="entry name" value="MOZART1"/>
    <property type="match status" value="1"/>
</dbReference>
<dbReference type="AlphaFoldDB" id="A0A9P7ZB28"/>
<protein>
    <recommendedName>
        <fullName evidence="5">Mitotic-spindle organizing protein 1</fullName>
    </recommendedName>
    <alternativeName>
        <fullName evidence="8">Mitotic-spindle organizing protein associated with a ring of gamma-tubulin 1</fullName>
    </alternativeName>
</protein>
<dbReference type="InterPro" id="IPR022214">
    <property type="entry name" value="MZT1"/>
</dbReference>
<evidence type="ECO:0000256" key="6">
    <source>
        <dbReference type="ARBA" id="ARBA00022490"/>
    </source>
</evidence>
<dbReference type="GO" id="GO:0031021">
    <property type="term" value="C:interphase microtubule organizing center"/>
    <property type="evidence" value="ECO:0007669"/>
    <property type="project" value="TreeGrafter"/>
</dbReference>
<keyword evidence="10" id="KW-1185">Reference proteome</keyword>
<dbReference type="GO" id="GO:0005819">
    <property type="term" value="C:spindle"/>
    <property type="evidence" value="ECO:0007669"/>
    <property type="project" value="TreeGrafter"/>
</dbReference>
<evidence type="ECO:0000256" key="7">
    <source>
        <dbReference type="ARBA" id="ARBA00023212"/>
    </source>
</evidence>
<evidence type="ECO:0000313" key="10">
    <source>
        <dbReference type="Proteomes" id="UP000887226"/>
    </source>
</evidence>
<evidence type="ECO:0000256" key="2">
    <source>
        <dbReference type="ARBA" id="ARBA00004317"/>
    </source>
</evidence>
<dbReference type="EMBL" id="MU253746">
    <property type="protein sequence ID" value="KAG9248572.1"/>
    <property type="molecule type" value="Genomic_DNA"/>
</dbReference>
<evidence type="ECO:0000256" key="8">
    <source>
        <dbReference type="ARBA" id="ARBA00029810"/>
    </source>
</evidence>
<evidence type="ECO:0000256" key="4">
    <source>
        <dbReference type="ARBA" id="ARBA00011378"/>
    </source>
</evidence>
<sequence length="80" mass="8951">MPPEYDARQDKQARAAQAKQVVDIFLEISTLLNSELDRETLSVCISLIENGINPEALAGVVRELRKEGEEIKKEIRGGQE</sequence>
<comment type="similarity">
    <text evidence="3">Belongs to the MOZART1 family.</text>
</comment>